<evidence type="ECO:0000256" key="8">
    <source>
        <dbReference type="ARBA" id="ARBA00049417"/>
    </source>
</evidence>
<comment type="catalytic activity">
    <reaction evidence="8">
        <text>P(1),P(4)-bis(5'-adenosyl) tetraphosphate + H2O = 2 ADP + 2 H(+)</text>
        <dbReference type="Rhea" id="RHEA:24252"/>
        <dbReference type="ChEBI" id="CHEBI:15377"/>
        <dbReference type="ChEBI" id="CHEBI:15378"/>
        <dbReference type="ChEBI" id="CHEBI:58141"/>
        <dbReference type="ChEBI" id="CHEBI:456216"/>
        <dbReference type="EC" id="3.6.1.41"/>
    </reaction>
</comment>
<evidence type="ECO:0000256" key="2">
    <source>
        <dbReference type="ARBA" id="ARBA00005419"/>
    </source>
</evidence>
<evidence type="ECO:0000259" key="9">
    <source>
        <dbReference type="Pfam" id="PF00149"/>
    </source>
</evidence>
<dbReference type="NCBIfam" id="NF001204">
    <property type="entry name" value="PRK00166.1"/>
    <property type="match status" value="1"/>
</dbReference>
<dbReference type="PANTHER" id="PTHR40942:SF4">
    <property type="entry name" value="CYTOCHROME C5"/>
    <property type="match status" value="1"/>
</dbReference>
<dbReference type="eggNOG" id="COG0639">
    <property type="taxonomic scope" value="Bacteria"/>
</dbReference>
<accession>M1LZ34</accession>
<evidence type="ECO:0000256" key="7">
    <source>
        <dbReference type="ARBA" id="ARBA00033210"/>
    </source>
</evidence>
<keyword evidence="4 10" id="KW-0378">Hydrolase</keyword>
<comment type="similarity">
    <text evidence="2">Belongs to the Ap4A hydrolase family.</text>
</comment>
<dbReference type="PATRIC" id="fig|1208921.3.peg.612"/>
<proteinExistence type="inferred from homology"/>
<evidence type="ECO:0000256" key="4">
    <source>
        <dbReference type="ARBA" id="ARBA00022801"/>
    </source>
</evidence>
<dbReference type="PANTHER" id="PTHR40942">
    <property type="match status" value="1"/>
</dbReference>
<dbReference type="InterPro" id="IPR029052">
    <property type="entry name" value="Metallo-depent_PP-like"/>
</dbReference>
<dbReference type="Proteomes" id="UP000011658">
    <property type="component" value="Chromosome"/>
</dbReference>
<evidence type="ECO:0000313" key="10">
    <source>
        <dbReference type="EMBL" id="AGF49321.1"/>
    </source>
</evidence>
<evidence type="ECO:0000256" key="3">
    <source>
        <dbReference type="ARBA" id="ARBA00012506"/>
    </source>
</evidence>
<reference evidence="10 11" key="1">
    <citation type="journal article" date="2013" name="Genome Biol. Evol.">
        <title>Genome evolution and phylogenomic analysis of candidatus kinetoplastibacterium, the betaproteobacterial endosymbionts of strigomonas and angomonas.</title>
        <authorList>
            <person name="Alves J.M."/>
            <person name="Serrano M.G."/>
            <person name="Maia da Silva F."/>
            <person name="Voegtly L.J."/>
            <person name="Matveyev A.V."/>
            <person name="Teixeira M.M."/>
            <person name="Camargo E.P."/>
            <person name="Buck G.A."/>
        </authorList>
    </citation>
    <scope>NUCLEOTIDE SEQUENCE [LARGE SCALE GENOMIC DNA]</scope>
    <source>
        <strain evidence="10 11">TCC219</strain>
    </source>
</reference>
<dbReference type="STRING" id="1208921.ST1E_0052"/>
<organism evidence="10 11">
    <name type="scientific">Candidatus Kinetoplastidibacterium galati TCC219</name>
    <dbReference type="NCBI Taxonomy" id="1208921"/>
    <lineage>
        <taxon>Bacteria</taxon>
        <taxon>Pseudomonadati</taxon>
        <taxon>Pseudomonadota</taxon>
        <taxon>Betaproteobacteria</taxon>
        <taxon>Candidatus Kinetoplastidibacterium</taxon>
    </lineage>
</organism>
<dbReference type="HOGENOM" id="CLU_056184_1_0_4"/>
<evidence type="ECO:0000256" key="1">
    <source>
        <dbReference type="ARBA" id="ARBA00003413"/>
    </source>
</evidence>
<sequence>MLEKYGDINKKEIWAIGDVQGCYDQLRILLSHRIFSDNKNIELWFAGDMINRGPKSLQTIEYLMNSNKKNVCVLGNHDLHLLATFAGLRKASRSDTLEEILNSPNVLDIINWMRFRPLAHFEDNNLMVHAGVMAQWDIKKTLSLASEVQNLLREKNWQDNIKKIFGNTSLIWNDELKGNKRLRTITNALTRIRLCTIKGKMIFSIKSPNAIETDKNLVPWFELPNRKTKDITIIFGHWSALGLHIEKNLMCLDTGCVWGGSLTAVRLNDRKIISVPFDNRKQINDYINHS</sequence>
<dbReference type="SUPFAM" id="SSF56300">
    <property type="entry name" value="Metallo-dependent phosphatases"/>
    <property type="match status" value="1"/>
</dbReference>
<dbReference type="Gene3D" id="3.60.21.10">
    <property type="match status" value="1"/>
</dbReference>
<comment type="function">
    <text evidence="1">Hydrolyzes diadenosine 5',5'''-P1,P4-tetraphosphate to yield ADP.</text>
</comment>
<dbReference type="OrthoDB" id="9807890at2"/>
<dbReference type="RefSeq" id="WP_015389805.1">
    <property type="nucleotide sequence ID" value="NC_020284.1"/>
</dbReference>
<dbReference type="KEGG" id="kga:ST1E_0052"/>
<evidence type="ECO:0000256" key="5">
    <source>
        <dbReference type="ARBA" id="ARBA00031248"/>
    </source>
</evidence>
<evidence type="ECO:0000313" key="11">
    <source>
        <dbReference type="Proteomes" id="UP000011658"/>
    </source>
</evidence>
<dbReference type="GO" id="GO:0008803">
    <property type="term" value="F:bis(5'-nucleosyl)-tetraphosphatase (symmetrical) activity"/>
    <property type="evidence" value="ECO:0007669"/>
    <property type="project" value="UniProtKB-EC"/>
</dbReference>
<keyword evidence="11" id="KW-1185">Reference proteome</keyword>
<evidence type="ECO:0000256" key="6">
    <source>
        <dbReference type="ARBA" id="ARBA00032248"/>
    </source>
</evidence>
<dbReference type="InterPro" id="IPR004617">
    <property type="entry name" value="ApaH"/>
</dbReference>
<dbReference type="NCBIfam" id="TIGR00668">
    <property type="entry name" value="apaH"/>
    <property type="match status" value="1"/>
</dbReference>
<dbReference type="Pfam" id="PF00149">
    <property type="entry name" value="Metallophos"/>
    <property type="match status" value="1"/>
</dbReference>
<dbReference type="PIRSF" id="PIRSF000903">
    <property type="entry name" value="B5n-ttraPtase_sm"/>
    <property type="match status" value="1"/>
</dbReference>
<name>M1LZ34_9PROT</name>
<feature type="domain" description="Calcineurin-like phosphoesterase" evidence="9">
    <location>
        <begin position="13"/>
        <end position="166"/>
    </location>
</feature>
<protein>
    <recommendedName>
        <fullName evidence="3">bis(5'-nucleosyl)-tetraphosphatase (symmetrical)</fullName>
        <ecNumber evidence="3">3.6.1.41</ecNumber>
    </recommendedName>
    <alternativeName>
        <fullName evidence="6">Ap4A hydrolase</fullName>
    </alternativeName>
    <alternativeName>
        <fullName evidence="5">Diadenosine 5',5'''-P1,P4-tetraphosphate pyrophosphohydrolase</fullName>
    </alternativeName>
    <alternativeName>
        <fullName evidence="7">Diadenosine tetraphosphatase</fullName>
    </alternativeName>
</protein>
<dbReference type="InterPro" id="IPR004843">
    <property type="entry name" value="Calcineurin-like_PHP"/>
</dbReference>
<dbReference type="AlphaFoldDB" id="M1LZ34"/>
<dbReference type="EMBL" id="CP003806">
    <property type="protein sequence ID" value="AGF49321.1"/>
    <property type="molecule type" value="Genomic_DNA"/>
</dbReference>
<gene>
    <name evidence="10" type="ORF">ST1E_0052</name>
</gene>
<dbReference type="EC" id="3.6.1.41" evidence="3"/>